<evidence type="ECO:0000256" key="2">
    <source>
        <dbReference type="ARBA" id="ARBA00022643"/>
    </source>
</evidence>
<dbReference type="InterPro" id="IPR001789">
    <property type="entry name" value="Sig_transdc_resp-reg_receiver"/>
</dbReference>
<dbReference type="SUPFAM" id="SSF52172">
    <property type="entry name" value="CheY-like"/>
    <property type="match status" value="1"/>
</dbReference>
<evidence type="ECO:0000256" key="8">
    <source>
        <dbReference type="PROSITE-ProRule" id="PRU00169"/>
    </source>
</evidence>
<dbReference type="SMART" id="SM00091">
    <property type="entry name" value="PAS"/>
    <property type="match status" value="1"/>
</dbReference>
<dbReference type="Pfam" id="PF13185">
    <property type="entry name" value="GAF_2"/>
    <property type="match status" value="1"/>
</dbReference>
<dbReference type="PATRIC" id="fig|1227454.3.peg.3275"/>
<comment type="caution">
    <text evidence="12">The sequence shown here is derived from an EMBL/GenBank/DDBJ whole genome shotgun (WGS) entry which is preliminary data.</text>
</comment>
<keyword evidence="2" id="KW-0288">FMN</keyword>
<dbReference type="SMART" id="SM00086">
    <property type="entry name" value="PAC"/>
    <property type="match status" value="1"/>
</dbReference>
<evidence type="ECO:0000313" key="12">
    <source>
        <dbReference type="EMBL" id="EMA31056.1"/>
    </source>
</evidence>
<feature type="domain" description="Response regulatory" evidence="9">
    <location>
        <begin position="1"/>
        <end position="113"/>
    </location>
</feature>
<dbReference type="Gene3D" id="3.40.50.2300">
    <property type="match status" value="1"/>
</dbReference>
<dbReference type="Pfam" id="PF13426">
    <property type="entry name" value="PAS_9"/>
    <property type="match status" value="1"/>
</dbReference>
<gene>
    <name evidence="12" type="ORF">C446_15990</name>
</gene>
<dbReference type="InterPro" id="IPR013324">
    <property type="entry name" value="RNA_pol_sigma_r3/r4-like"/>
</dbReference>
<dbReference type="InterPro" id="IPR000700">
    <property type="entry name" value="PAS-assoc_C"/>
</dbReference>
<dbReference type="AlphaFoldDB" id="M0LBW0"/>
<sequence length="672" mass="73734">MLVRPRGGNDQLAEPLERADCRVTTAECATTAVAKLSTDERGFDCLVSEYDLPGDDGLSLYDAVRDVDPTVPFVLVTDRDEEITSEAFDVGVDRVLYKNGSNPEESLTAAVSELAASTDRLGPQQDITGHEPEPEEIVRAIEDAPIGISLSDPSLPDNPLVYVNRAWEELTGYEEETVLGRNPRLLQGPDTDDEAIEKLANGIRDGEPTTVEIRNYRRDGTPFWNELTIAPIGNEGDDATADDEYAHYVGFQNDVSDRKAAEELAEERSERLSAERAALSRILGRVNGLVNEITRILVEERDRTMIAQRLCDEITDERGYTAGWIGTVTRADTGNGSEPVHSLRLTARAGVPDEVPAEPTLAELPNAVRECVETNDVAGCAVEDCDATQLGPASFGARRMAVVPLVYGRQRYGLLGVYADGAEALDHRERSLFESIGQMIASRLNALERTRILTADRVIEVEVEVRDESFPLSRAAEALGSEIEYVGLTTGPEQRTCELFLTTDGGVDVEDLTALSLVEDTRTIAEGDDEHTFAITVSSSSPFADLAEYGVSVDGITATPGRAVLTLELPPDQEVRSVLEILDGLYDQTALQSRHEHDRQRETSLEFASEVDAKLTERQHAALEAAHMNGYFEWPRPTDGSEIADTMGITRQTFHQHLRAAERKLVDAYLEC</sequence>
<keyword evidence="1" id="KW-0285">Flavoprotein</keyword>
<keyword evidence="13" id="KW-1185">Reference proteome</keyword>
<dbReference type="eggNOG" id="arCOG02367">
    <property type="taxonomic scope" value="Archaea"/>
</dbReference>
<dbReference type="InterPro" id="IPR000014">
    <property type="entry name" value="PAS"/>
</dbReference>
<dbReference type="PROSITE" id="PS50110">
    <property type="entry name" value="RESPONSE_REGULATORY"/>
    <property type="match status" value="1"/>
</dbReference>
<dbReference type="GO" id="GO:0000160">
    <property type="term" value="P:phosphorelay signal transduction system"/>
    <property type="evidence" value="ECO:0007669"/>
    <property type="project" value="InterPro"/>
</dbReference>
<name>M0LBW0_9EURY</name>
<dbReference type="SUPFAM" id="SSF55781">
    <property type="entry name" value="GAF domain-like"/>
    <property type="match status" value="1"/>
</dbReference>
<evidence type="ECO:0000256" key="5">
    <source>
        <dbReference type="ARBA" id="ARBA00022991"/>
    </source>
</evidence>
<dbReference type="Pfam" id="PF15915">
    <property type="entry name" value="BAT"/>
    <property type="match status" value="1"/>
</dbReference>
<keyword evidence="4" id="KW-0418">Kinase</keyword>
<dbReference type="Gene3D" id="3.30.450.40">
    <property type="match status" value="1"/>
</dbReference>
<dbReference type="InterPro" id="IPR001610">
    <property type="entry name" value="PAC"/>
</dbReference>
<evidence type="ECO:0000256" key="4">
    <source>
        <dbReference type="ARBA" id="ARBA00022777"/>
    </source>
</evidence>
<keyword evidence="5" id="KW-0157">Chromophore</keyword>
<evidence type="ECO:0000256" key="6">
    <source>
        <dbReference type="ARBA" id="ARBA00023015"/>
    </source>
</evidence>
<dbReference type="Proteomes" id="UP000011607">
    <property type="component" value="Unassembled WGS sequence"/>
</dbReference>
<evidence type="ECO:0000256" key="1">
    <source>
        <dbReference type="ARBA" id="ARBA00022630"/>
    </source>
</evidence>
<organism evidence="12 13">
    <name type="scientific">Halobiforma nitratireducens JCM 10879</name>
    <dbReference type="NCBI Taxonomy" id="1227454"/>
    <lineage>
        <taxon>Archaea</taxon>
        <taxon>Methanobacteriati</taxon>
        <taxon>Methanobacteriota</taxon>
        <taxon>Stenosarchaea group</taxon>
        <taxon>Halobacteria</taxon>
        <taxon>Halobacteriales</taxon>
        <taxon>Natrialbaceae</taxon>
        <taxon>Halobiforma</taxon>
    </lineage>
</organism>
<evidence type="ECO:0000313" key="13">
    <source>
        <dbReference type="Proteomes" id="UP000011607"/>
    </source>
</evidence>
<keyword evidence="3" id="KW-0808">Transferase</keyword>
<dbReference type="eggNOG" id="arCOG02276">
    <property type="taxonomic scope" value="Archaea"/>
</dbReference>
<feature type="domain" description="PAC" evidence="11">
    <location>
        <begin position="209"/>
        <end position="267"/>
    </location>
</feature>
<dbReference type="PROSITE" id="PS50112">
    <property type="entry name" value="PAS"/>
    <property type="match status" value="1"/>
</dbReference>
<dbReference type="SUPFAM" id="SSF55785">
    <property type="entry name" value="PYP-like sensor domain (PAS domain)"/>
    <property type="match status" value="1"/>
</dbReference>
<dbReference type="InterPro" id="IPR031803">
    <property type="entry name" value="BAT_GAF/HTH-assoc"/>
</dbReference>
<dbReference type="PROSITE" id="PS50113">
    <property type="entry name" value="PAC"/>
    <property type="match status" value="1"/>
</dbReference>
<dbReference type="InterPro" id="IPR003018">
    <property type="entry name" value="GAF"/>
</dbReference>
<dbReference type="InterPro" id="IPR011006">
    <property type="entry name" value="CheY-like_superfamily"/>
</dbReference>
<dbReference type="PANTHER" id="PTHR47429">
    <property type="entry name" value="PROTEIN TWIN LOV 1"/>
    <property type="match status" value="1"/>
</dbReference>
<keyword evidence="7" id="KW-0804">Transcription</keyword>
<dbReference type="eggNOG" id="arCOG02389">
    <property type="taxonomic scope" value="Archaea"/>
</dbReference>
<evidence type="ECO:0000256" key="7">
    <source>
        <dbReference type="ARBA" id="ARBA00023163"/>
    </source>
</evidence>
<dbReference type="Pfam" id="PF00072">
    <property type="entry name" value="Response_reg"/>
    <property type="match status" value="1"/>
</dbReference>
<reference evidence="12 13" key="1">
    <citation type="journal article" date="2014" name="PLoS Genet.">
        <title>Phylogenetically driven sequencing of extremely halophilic archaea reveals strategies for static and dynamic osmo-response.</title>
        <authorList>
            <person name="Becker E.A."/>
            <person name="Seitzer P.M."/>
            <person name="Tritt A."/>
            <person name="Larsen D."/>
            <person name="Krusor M."/>
            <person name="Yao A.I."/>
            <person name="Wu D."/>
            <person name="Madern D."/>
            <person name="Eisen J.A."/>
            <person name="Darling A.E."/>
            <person name="Facciotti M.T."/>
        </authorList>
    </citation>
    <scope>NUCLEOTIDE SEQUENCE [LARGE SCALE GENOMIC DNA]</scope>
    <source>
        <strain evidence="12 13">JCM 10879</strain>
    </source>
</reference>
<dbReference type="SUPFAM" id="SSF88659">
    <property type="entry name" value="Sigma3 and sigma4 domains of RNA polymerase sigma factors"/>
    <property type="match status" value="1"/>
</dbReference>
<evidence type="ECO:0000259" key="11">
    <source>
        <dbReference type="PROSITE" id="PS50113"/>
    </source>
</evidence>
<keyword evidence="6" id="KW-0805">Transcription regulation</keyword>
<comment type="caution">
    <text evidence="8">Lacks conserved residue(s) required for the propagation of feature annotation.</text>
</comment>
<dbReference type="PANTHER" id="PTHR47429:SF2">
    <property type="entry name" value="PROTEIN TWIN LOV 1"/>
    <property type="match status" value="1"/>
</dbReference>
<evidence type="ECO:0000259" key="9">
    <source>
        <dbReference type="PROSITE" id="PS50110"/>
    </source>
</evidence>
<dbReference type="Pfam" id="PF04967">
    <property type="entry name" value="HTH_10"/>
    <property type="match status" value="1"/>
</dbReference>
<dbReference type="CDD" id="cd00130">
    <property type="entry name" value="PAS"/>
    <property type="match status" value="1"/>
</dbReference>
<dbReference type="GO" id="GO:0016301">
    <property type="term" value="F:kinase activity"/>
    <property type="evidence" value="ECO:0007669"/>
    <property type="project" value="UniProtKB-KW"/>
</dbReference>
<dbReference type="Gene3D" id="3.30.450.20">
    <property type="entry name" value="PAS domain"/>
    <property type="match status" value="1"/>
</dbReference>
<evidence type="ECO:0000256" key="3">
    <source>
        <dbReference type="ARBA" id="ARBA00022679"/>
    </source>
</evidence>
<dbReference type="CDD" id="cd00156">
    <property type="entry name" value="REC"/>
    <property type="match status" value="1"/>
</dbReference>
<dbReference type="EMBL" id="AOMA01000167">
    <property type="protein sequence ID" value="EMA31056.1"/>
    <property type="molecule type" value="Genomic_DNA"/>
</dbReference>
<evidence type="ECO:0000259" key="10">
    <source>
        <dbReference type="PROSITE" id="PS50112"/>
    </source>
</evidence>
<feature type="domain" description="PAS" evidence="10">
    <location>
        <begin position="133"/>
        <end position="206"/>
    </location>
</feature>
<protein>
    <submittedName>
        <fullName evidence="12">Bacterio-opsin activator</fullName>
    </submittedName>
</protein>
<accession>M0LBW0</accession>
<proteinExistence type="predicted"/>
<dbReference type="InterPro" id="IPR029016">
    <property type="entry name" value="GAF-like_dom_sf"/>
</dbReference>
<dbReference type="InterPro" id="IPR035965">
    <property type="entry name" value="PAS-like_dom_sf"/>
</dbReference>
<dbReference type="NCBIfam" id="TIGR00229">
    <property type="entry name" value="sensory_box"/>
    <property type="match status" value="1"/>
</dbReference>
<dbReference type="STRING" id="1227454.C446_15990"/>
<dbReference type="InterPro" id="IPR007050">
    <property type="entry name" value="HTH_bacterioopsin"/>
</dbReference>